<dbReference type="HOGENOM" id="CLU_2830223_0_0_6"/>
<dbReference type="Proteomes" id="UP000007069">
    <property type="component" value="Chromosome"/>
</dbReference>
<organism evidence="3">
    <name type="scientific">Xanthomonas euvesicatoria pv. vesicatoria (strain 85-10)</name>
    <name type="common">Xanthomonas campestris pv. vesicatoria</name>
    <dbReference type="NCBI Taxonomy" id="316273"/>
    <lineage>
        <taxon>Bacteria</taxon>
        <taxon>Pseudomonadati</taxon>
        <taxon>Pseudomonadota</taxon>
        <taxon>Gammaproteobacteria</taxon>
        <taxon>Lysobacterales</taxon>
        <taxon>Lysobacteraceae</taxon>
        <taxon>Xanthomonas</taxon>
    </lineage>
</organism>
<accession>Q3BTF6</accession>
<dbReference type="KEGG" id="xcv:XCV2226"/>
<proteinExistence type="predicted"/>
<evidence type="ECO:0000256" key="1">
    <source>
        <dbReference type="SAM" id="MobiDB-lite"/>
    </source>
</evidence>
<evidence type="ECO:0000313" key="2">
    <source>
        <dbReference type="EMBL" id="CAJ23903.1"/>
    </source>
</evidence>
<protein>
    <submittedName>
        <fullName evidence="2">Uncharacterized protein</fullName>
    </submittedName>
</protein>
<dbReference type="AlphaFoldDB" id="Q3BTF6"/>
<evidence type="ECO:0000313" key="3">
    <source>
        <dbReference type="Proteomes" id="UP000007069"/>
    </source>
</evidence>
<sequence>MQALSQLSYGPALLRAGNHSDIAARWEVVWAKKVVARAQPPGELPGRMRRARRLNSNGAAGVHEAP</sequence>
<name>Q3BTF6_XANE5</name>
<reference evidence="2 3" key="1">
    <citation type="journal article" date="2005" name="J. Bacteriol.">
        <title>Insights into genome plasticity and pathogenicity of the plant pathogenic Bacterium Xanthomonas campestris pv. vesicatoria revealed by the complete genome sequence.</title>
        <authorList>
            <person name="Thieme F."/>
            <person name="Koebnik R."/>
            <person name="Bekel T."/>
            <person name="Berger C."/>
            <person name="Boch J."/>
            <person name="Buettner D."/>
            <person name="Caldana C."/>
            <person name="Gaigalat L."/>
            <person name="Goesmann A."/>
            <person name="Kay S."/>
            <person name="Kirchner O."/>
            <person name="Lanz C."/>
            <person name="Linke B."/>
            <person name="McHardy A.C."/>
            <person name="Meyer F."/>
            <person name="Mittenhuber G."/>
            <person name="Nies D.H."/>
            <person name="Niesbach-Kloesgen U."/>
            <person name="Patschkowski T."/>
            <person name="Rueckert C."/>
            <person name="Rupp O."/>
            <person name="Schneicker S."/>
            <person name="Schuster S.C."/>
            <person name="Vorhoelter F.J."/>
            <person name="Weber E."/>
            <person name="Puehler A."/>
            <person name="Bonas U."/>
            <person name="Bartels D."/>
            <person name="Kaiser O."/>
        </authorList>
    </citation>
    <scope>NUCLEOTIDE SEQUENCE [LARGE SCALE GENOMIC DNA]</scope>
    <source>
        <strain evidence="2 3">85-10</strain>
    </source>
</reference>
<feature type="region of interest" description="Disordered" evidence="1">
    <location>
        <begin position="40"/>
        <end position="66"/>
    </location>
</feature>
<dbReference type="EMBL" id="AM039952">
    <property type="protein sequence ID" value="CAJ23903.1"/>
    <property type="molecule type" value="Genomic_DNA"/>
</dbReference>
<gene>
    <name evidence="2" type="ordered locus">XCV2226</name>
</gene>